<comment type="caution">
    <text evidence="2">The sequence shown here is derived from an EMBL/GenBank/DDBJ whole genome shotgun (WGS) entry which is preliminary data.</text>
</comment>
<dbReference type="RefSeq" id="WP_105533573.1">
    <property type="nucleotide sequence ID" value="NZ_PUGF01000023.1"/>
</dbReference>
<reference evidence="2 3" key="1">
    <citation type="submission" date="2018-02" db="EMBL/GenBank/DDBJ databases">
        <title>Solimicrobium silvestre gen. nov., sp. nov., isolated from alpine forest soil.</title>
        <authorList>
            <person name="Margesin R."/>
            <person name="Albuquerque L."/>
            <person name="Zhang D.-C."/>
            <person name="Froufe H.J.C."/>
            <person name="Severino R."/>
            <person name="Roxo I."/>
            <person name="Egas C."/>
            <person name="Da Costa M.S."/>
        </authorList>
    </citation>
    <scope>NUCLEOTIDE SEQUENCE [LARGE SCALE GENOMIC DNA]</scope>
    <source>
        <strain evidence="2 3">S20-91</strain>
    </source>
</reference>
<evidence type="ECO:0000256" key="1">
    <source>
        <dbReference type="SAM" id="MobiDB-lite"/>
    </source>
</evidence>
<organism evidence="2 3">
    <name type="scientific">Solimicrobium silvestre</name>
    <dbReference type="NCBI Taxonomy" id="2099400"/>
    <lineage>
        <taxon>Bacteria</taxon>
        <taxon>Pseudomonadati</taxon>
        <taxon>Pseudomonadota</taxon>
        <taxon>Betaproteobacteria</taxon>
        <taxon>Burkholderiales</taxon>
        <taxon>Oxalobacteraceae</taxon>
        <taxon>Solimicrobium</taxon>
    </lineage>
</organism>
<dbReference type="OrthoDB" id="9182109at2"/>
<proteinExistence type="predicted"/>
<dbReference type="Proteomes" id="UP000237839">
    <property type="component" value="Unassembled WGS sequence"/>
</dbReference>
<protein>
    <submittedName>
        <fullName evidence="2">Uncharacterized protein</fullName>
    </submittedName>
</protein>
<accession>A0A2S9GUN2</accession>
<keyword evidence="3" id="KW-1185">Reference proteome</keyword>
<gene>
    <name evidence="2" type="ORF">S2091_3823</name>
</gene>
<evidence type="ECO:0000313" key="3">
    <source>
        <dbReference type="Proteomes" id="UP000237839"/>
    </source>
</evidence>
<evidence type="ECO:0000313" key="2">
    <source>
        <dbReference type="EMBL" id="PRC91408.1"/>
    </source>
</evidence>
<dbReference type="EMBL" id="PUGF01000023">
    <property type="protein sequence ID" value="PRC91408.1"/>
    <property type="molecule type" value="Genomic_DNA"/>
</dbReference>
<name>A0A2S9GUN2_9BURK</name>
<sequence>MSNTNNPSDLHMQAAVDHEEAAKHHQKASESHHHNKLDDAKGSAKSAMDCSDKAKKSSDNACASSIK</sequence>
<dbReference type="AlphaFoldDB" id="A0A2S9GUN2"/>
<feature type="region of interest" description="Disordered" evidence="1">
    <location>
        <begin position="1"/>
        <end position="67"/>
    </location>
</feature>
<feature type="compositionally biased region" description="Basic and acidic residues" evidence="1">
    <location>
        <begin position="16"/>
        <end position="42"/>
    </location>
</feature>